<reference evidence="2 3" key="1">
    <citation type="submission" date="2019-06" db="EMBL/GenBank/DDBJ databases">
        <title>Flavobacteriaceae Paucihalobacterium erythroidium CWB-1, complete genome.</title>
        <authorList>
            <person name="Wu S."/>
        </authorList>
    </citation>
    <scope>NUCLEOTIDE SEQUENCE [LARGE SCALE GENOMIC DNA]</scope>
    <source>
        <strain evidence="2 3">CWB-1</strain>
    </source>
</reference>
<dbReference type="Gene3D" id="3.40.50.2000">
    <property type="entry name" value="Glycogen Phosphorylase B"/>
    <property type="match status" value="2"/>
</dbReference>
<dbReference type="EMBL" id="VHIQ01000003">
    <property type="protein sequence ID" value="TPV33848.1"/>
    <property type="molecule type" value="Genomic_DNA"/>
</dbReference>
<dbReference type="GO" id="GO:0016757">
    <property type="term" value="F:glycosyltransferase activity"/>
    <property type="evidence" value="ECO:0007669"/>
    <property type="project" value="InterPro"/>
</dbReference>
<accession>A0A506PK12</accession>
<evidence type="ECO:0000259" key="1">
    <source>
        <dbReference type="Pfam" id="PF00534"/>
    </source>
</evidence>
<protein>
    <submittedName>
        <fullName evidence="2">Glycosyltransferase family 4 protein</fullName>
    </submittedName>
</protein>
<feature type="domain" description="Glycosyl transferase family 1" evidence="1">
    <location>
        <begin position="211"/>
        <end position="365"/>
    </location>
</feature>
<organism evidence="2 3">
    <name type="scientific">Paucihalobacter ruber</name>
    <dbReference type="NCBI Taxonomy" id="2567861"/>
    <lineage>
        <taxon>Bacteria</taxon>
        <taxon>Pseudomonadati</taxon>
        <taxon>Bacteroidota</taxon>
        <taxon>Flavobacteriia</taxon>
        <taxon>Flavobacteriales</taxon>
        <taxon>Flavobacteriaceae</taxon>
        <taxon>Paucihalobacter</taxon>
    </lineage>
</organism>
<dbReference type="InterPro" id="IPR001296">
    <property type="entry name" value="Glyco_trans_1"/>
</dbReference>
<dbReference type="PANTHER" id="PTHR12526">
    <property type="entry name" value="GLYCOSYLTRANSFERASE"/>
    <property type="match status" value="1"/>
</dbReference>
<keyword evidence="3" id="KW-1185">Reference proteome</keyword>
<name>A0A506PK12_9FLAO</name>
<evidence type="ECO:0000313" key="3">
    <source>
        <dbReference type="Proteomes" id="UP000317332"/>
    </source>
</evidence>
<sequence length="397" mass="45422">MIKIAIFSGSIPSSTFIENLIKGVAQKHQVQLYGVIEKPIVYEQGNIHIYKTPKSHWGNLWLTIKRILKLALQSPKNLSILLKETKRFKSNYERWIWFTKFLPIVLYKPDILHLQWARDLEFYYFMQSKLGIQLLVSLRGAHINYTPIVEPRMAKIYQETFPNISAFHAVSEAIAHEASCYGADMKRIKVIRSPLSPLFIDSYQPCNKPSHMPLQLIVVGRFHWKKGYSYLLNAMHMLKQQGLSVHLNFIGENDYPEEILFQLHQLGLENQVNLLGKKSQEELATLLKQHHALVLPSLEEGIANVVLEAMALGVPVISTNCGGMAEVVKPGETGWLVPVRDPKALAAAITKLHHTPEYELQRITANAHQLVKQHFNAEDRIAEFLEFYEDVVRSSEN</sequence>
<comment type="caution">
    <text evidence="2">The sequence shown here is derived from an EMBL/GenBank/DDBJ whole genome shotgun (WGS) entry which is preliminary data.</text>
</comment>
<dbReference type="SUPFAM" id="SSF53756">
    <property type="entry name" value="UDP-Glycosyltransferase/glycogen phosphorylase"/>
    <property type="match status" value="1"/>
</dbReference>
<dbReference type="Pfam" id="PF00534">
    <property type="entry name" value="Glycos_transf_1"/>
    <property type="match status" value="1"/>
</dbReference>
<dbReference type="RefSeq" id="WP_140989714.1">
    <property type="nucleotide sequence ID" value="NZ_VHIQ01000003.1"/>
</dbReference>
<gene>
    <name evidence="2" type="ORF">FJ651_06730</name>
</gene>
<dbReference type="AlphaFoldDB" id="A0A506PK12"/>
<keyword evidence="2" id="KW-0808">Transferase</keyword>
<dbReference type="OrthoDB" id="596635at2"/>
<dbReference type="CDD" id="cd03801">
    <property type="entry name" value="GT4_PimA-like"/>
    <property type="match status" value="1"/>
</dbReference>
<dbReference type="Proteomes" id="UP000317332">
    <property type="component" value="Unassembled WGS sequence"/>
</dbReference>
<evidence type="ECO:0000313" key="2">
    <source>
        <dbReference type="EMBL" id="TPV33848.1"/>
    </source>
</evidence>
<proteinExistence type="predicted"/>
<dbReference type="PANTHER" id="PTHR12526:SF630">
    <property type="entry name" value="GLYCOSYLTRANSFERASE"/>
    <property type="match status" value="1"/>
</dbReference>